<reference evidence="2 3" key="1">
    <citation type="submission" date="2018-02" db="EMBL/GenBank/DDBJ databases">
        <title>Draft genome of wild Prunus yedoensis var. nudiflora.</title>
        <authorList>
            <person name="Baek S."/>
            <person name="Kim J.-H."/>
            <person name="Choi K."/>
            <person name="Kim G.-B."/>
            <person name="Cho A."/>
            <person name="Jang H."/>
            <person name="Shin C.-H."/>
            <person name="Yu H.-J."/>
            <person name="Mun J.-H."/>
        </authorList>
    </citation>
    <scope>NUCLEOTIDE SEQUENCE [LARGE SCALE GENOMIC DNA]</scope>
    <source>
        <strain evidence="3">cv. Jeju island</strain>
        <tissue evidence="2">Leaf</tissue>
    </source>
</reference>
<evidence type="ECO:0000313" key="3">
    <source>
        <dbReference type="Proteomes" id="UP000250321"/>
    </source>
</evidence>
<dbReference type="OrthoDB" id="10524138at2759"/>
<organism evidence="2 3">
    <name type="scientific">Prunus yedoensis var. nudiflora</name>
    <dbReference type="NCBI Taxonomy" id="2094558"/>
    <lineage>
        <taxon>Eukaryota</taxon>
        <taxon>Viridiplantae</taxon>
        <taxon>Streptophyta</taxon>
        <taxon>Embryophyta</taxon>
        <taxon>Tracheophyta</taxon>
        <taxon>Spermatophyta</taxon>
        <taxon>Magnoliopsida</taxon>
        <taxon>eudicotyledons</taxon>
        <taxon>Gunneridae</taxon>
        <taxon>Pentapetalae</taxon>
        <taxon>rosids</taxon>
        <taxon>fabids</taxon>
        <taxon>Rosales</taxon>
        <taxon>Rosaceae</taxon>
        <taxon>Amygdaloideae</taxon>
        <taxon>Amygdaleae</taxon>
        <taxon>Prunus</taxon>
    </lineage>
</organism>
<feature type="region of interest" description="Disordered" evidence="1">
    <location>
        <begin position="166"/>
        <end position="193"/>
    </location>
</feature>
<proteinExistence type="predicted"/>
<dbReference type="EMBL" id="PJQY01001513">
    <property type="protein sequence ID" value="PQQ01996.1"/>
    <property type="molecule type" value="Genomic_DNA"/>
</dbReference>
<dbReference type="Proteomes" id="UP000250321">
    <property type="component" value="Unassembled WGS sequence"/>
</dbReference>
<evidence type="ECO:0000313" key="2">
    <source>
        <dbReference type="EMBL" id="PQQ01996.1"/>
    </source>
</evidence>
<accession>A0A314ZJ45</accession>
<sequence>MADEQTLEFQLFLSMKRYYEFQPVVENDRDNAEGDEKRSNASHIVQYIDSVKTDLWNELRPKLIVLMERNKISQSLSEPRSEEDFDVLEFLMRYPNQPRSPRRPLASPVPPTWTEWFKKNGASWISARGSAGGKFATAMLQLLASVLFAKLISGAWNWSLVKDQETADKDAAHTEPEDTELKDKGKGKGKENEDLDLVGQIAKVALRQFLKESFDGASTR</sequence>
<gene>
    <name evidence="2" type="ORF">Pyn_28582</name>
</gene>
<feature type="compositionally biased region" description="Basic and acidic residues" evidence="1">
    <location>
        <begin position="166"/>
        <end position="192"/>
    </location>
</feature>
<keyword evidence="3" id="KW-1185">Reference proteome</keyword>
<comment type="caution">
    <text evidence="2">The sequence shown here is derived from an EMBL/GenBank/DDBJ whole genome shotgun (WGS) entry which is preliminary data.</text>
</comment>
<name>A0A314ZJ45_PRUYE</name>
<protein>
    <submittedName>
        <fullName evidence="2">Uncharacterized protein</fullName>
    </submittedName>
</protein>
<evidence type="ECO:0000256" key="1">
    <source>
        <dbReference type="SAM" id="MobiDB-lite"/>
    </source>
</evidence>
<dbReference type="AlphaFoldDB" id="A0A314ZJ45"/>